<dbReference type="PANTHER" id="PTHR15688">
    <property type="entry name" value="KINETOCHORE-ASSOCIATED PROTEIN 1"/>
    <property type="match status" value="1"/>
</dbReference>
<evidence type="ECO:0000259" key="5">
    <source>
        <dbReference type="Pfam" id="PF24520"/>
    </source>
</evidence>
<feature type="domain" description="KNTC1 first ARM-repeats" evidence="5">
    <location>
        <begin position="396"/>
        <end position="636"/>
    </location>
</feature>
<evidence type="ECO:0000259" key="1">
    <source>
        <dbReference type="Pfam" id="PF10493"/>
    </source>
</evidence>
<organism evidence="6 7">
    <name type="scientific">Bemisia tabaci</name>
    <name type="common">Sweetpotato whitefly</name>
    <name type="synonym">Aleurodes tabaci</name>
    <dbReference type="NCBI Taxonomy" id="7038"/>
    <lineage>
        <taxon>Eukaryota</taxon>
        <taxon>Metazoa</taxon>
        <taxon>Ecdysozoa</taxon>
        <taxon>Arthropoda</taxon>
        <taxon>Hexapoda</taxon>
        <taxon>Insecta</taxon>
        <taxon>Pterygota</taxon>
        <taxon>Neoptera</taxon>
        <taxon>Paraneoptera</taxon>
        <taxon>Hemiptera</taxon>
        <taxon>Sternorrhyncha</taxon>
        <taxon>Aleyrodoidea</taxon>
        <taxon>Aleyrodidae</taxon>
        <taxon>Aleyrodinae</taxon>
        <taxon>Bemisia</taxon>
    </lineage>
</organism>
<dbReference type="Pfam" id="PF24520">
    <property type="entry name" value="ARM_KNTC1_1st"/>
    <property type="match status" value="1"/>
</dbReference>
<dbReference type="Proteomes" id="UP001152759">
    <property type="component" value="Chromosome 1"/>
</dbReference>
<dbReference type="GO" id="GO:0007094">
    <property type="term" value="P:mitotic spindle assembly checkpoint signaling"/>
    <property type="evidence" value="ECO:0007669"/>
    <property type="project" value="TreeGrafter"/>
</dbReference>
<dbReference type="GO" id="GO:0005737">
    <property type="term" value="C:cytoplasm"/>
    <property type="evidence" value="ECO:0007669"/>
    <property type="project" value="TreeGrafter"/>
</dbReference>
<proteinExistence type="predicted"/>
<name>A0A9P0A399_BEMTA</name>
<evidence type="ECO:0008006" key="8">
    <source>
        <dbReference type="Google" id="ProtNLM"/>
    </source>
</evidence>
<dbReference type="GO" id="GO:1903394">
    <property type="term" value="P:protein localization to kinetochore involved in kinetochore assembly"/>
    <property type="evidence" value="ECO:0007669"/>
    <property type="project" value="TreeGrafter"/>
</dbReference>
<evidence type="ECO:0000259" key="2">
    <source>
        <dbReference type="Pfam" id="PF24506"/>
    </source>
</evidence>
<dbReference type="Pfam" id="PF10493">
    <property type="entry name" value="Rod_C"/>
    <property type="match status" value="1"/>
</dbReference>
<dbReference type="InterPro" id="IPR055402">
    <property type="entry name" value="KNTC1_N"/>
</dbReference>
<feature type="domain" description="RZZ complex subunit KNTC1/ROD C-terminal" evidence="1">
    <location>
        <begin position="1532"/>
        <end position="2022"/>
    </location>
</feature>
<dbReference type="GO" id="GO:0031267">
    <property type="term" value="F:small GTPase binding"/>
    <property type="evidence" value="ECO:0007669"/>
    <property type="project" value="TreeGrafter"/>
</dbReference>
<dbReference type="PANTHER" id="PTHR15688:SF1">
    <property type="entry name" value="KINETOCHORE-ASSOCIATED PROTEIN 1"/>
    <property type="match status" value="1"/>
</dbReference>
<dbReference type="Pfam" id="PF24516">
    <property type="entry name" value="ARM_KNTC1_2nd"/>
    <property type="match status" value="1"/>
</dbReference>
<evidence type="ECO:0000259" key="4">
    <source>
        <dbReference type="Pfam" id="PF24516"/>
    </source>
</evidence>
<sequence>MWHVKCGFDAEDETSNFGTRAVTVGLDGLFETNTIATIESSLEDGSSESELDIKSALNPKIGLMVTIENALIILNKNCTEVKRMVSFEYHIDCFLVSQNGLFIFVGLANASFHCLSIRTGQLVFTRELAESAEEGKSFISIVSHSVNSEEELLIFLFSGAIYRLTGFILPSEVCQESFLNGTISSVPANNEDNDYNSPLTDASQFHTSSAEIGPSFTNSLMEQVCQLDFKPQSVFPIPKTSCCQFLICGSNHYGLFKFGDESVVPLYVQSELDIRKIVIIKRSILALSAMQDLIVICPFTMIPIRIWNERKIKNFSLFGDTNQDIIALSEGDIPSVLMLTIPGLQIKRTIHIQGKGYLIDNAHSLDDFLFLEKCKDLNSIHVKSVVESMPEFRLDRLLKRGKFDQAEAFGQKFGLPVETIYKAKLRKLLQDLQPWTNSEVSLEETFVEALNLLDEIQDVEFIAEFTFNAVLAESSMYHCLLTRTKRRLQENMSKDPGNEEVKKLLARTNAYSTRFDTFLLLDPENHGIEDWLEFSVADLFTQCLGFLEQGELRKSQIIWGRHLHEISAELNFDSVKQLFNEIPSTVSIVEALPWLQQVIPHVLDTFPEVLTEFIEWFLTKVWELEKIAPSKWPSIGVQYAEILLQMIRNPQSLVASEMKAYFWHSSTLNSPVSKLIKIIKTLKEINDLFQHYNIHISTTEYYHDSPEEVVFILLSRAPIDECSRLVNEFLDKYFLENQLIRDKIIARFIEMEIEHHLQWWKCEDNFKEMKIIKLIQCISCPEEKIGSLGCLLKNASIPWSPIVIELANDCLKSYQKKADIIQDCYKMIPLKHVFKKYSIKSILTSPRELRKCVKYIFKEGLDSRLEDALQLVEGQEDSLKMLPYCLYIDSLIQSKKYEEVTEFLFEKQLDETVLDQCCRYIILKFSTHLDSGAHEIIDAVIKILQNSKEKLEKTNAAAGMNGFNNYIEKALVCKSISTMKSAYNFEVELSRLHEDSLRKLVIQDFHKSNLKDLDKTEEFVNVCKGCIPKIVSLLNLPPEDVILYLAEYALCLNDFSSAAMIMSLLRKDVEELSAQSSTVAVKLLSNLMEHQSFHFDSSLTSVNLIVKSLATQSIASCNISMLNKSLEVYNKSVLLVEFCSSSVGVEFPGGGPATLYWDPAVSLASAPFAASFIWNMYSYCHSVRGASIFHETSPHNSLLDKSDTTTSKLEVIPEYVSGFRQIIQRFFGEQQDIKSLKLVCCLMWLCGSASAAASPSKNYLLEHSYIVHSCISALLKKVLGAKHLDLHLAQFLLHYFSTEAALKWLSDFSKNCRNDCHRLGHVSLTGMEYCKKNSLKSEQKSFFTTYLQCNWSKRLLQFNLPTKDTFKQTEKEQKQLLAKLITLPDISVQILTEYCEDFGFDAQEYLLLHLKHLMLSWKPEFELEIDLVGGKKIVVKNSTEHIRTRCGDILTFLENSEELKSFLSLNLWNEVNHYYYELYQVIVDLLELLTHDIEYYRKFKIILFFLMKYQRLCEPTSVEEEFWQTKFSTSQKLPAIAAYRLPVQFLAKSWFNTHADMWSVVKHEFNIQSYKQWFDVLNILGIDKNSICTLAISQTTIADTSSTESDWCVHKKNVQFLKDVKECVEHVTNLEMASASLYHVVNHLPPGADQLTAAELCLMQTKQFFAKEPSSCAETCLNKIQKKYLTISTTHVLYTHKLAKPDYLNLVLDPHELIKELYHDSSIIERTINHTLNEIDINNAALLIAKLHSVNLTNIRLQLLSTWLQPNNMMQDRSLDETMVFSPRHVSASSMEENLIRSCYILESDIENSIRYLVGLIFAYDLDDITPISVQFRALKCLCAIIPSREKLEEVTARDIQSIQSHLQSLMYLNELEKSGLVYSIEGFQCCNKEELIKLLISFRSQQSLKIAVKLCQDFHIVKPNIWKDVVSDLTKYSMIDDLKIVLPHLNGICELANSTEIVQAWNVLLLHLLEKIEPDDKSFLEEFKFFLHSCCVTPFLNLQAIKYHCGRINEIHILSTVLTLTSEFEGKNETSIL</sequence>
<dbReference type="InterPro" id="IPR019527">
    <property type="entry name" value="RZZ-complex_KNTC1/ROD_C"/>
</dbReference>
<dbReference type="GO" id="GO:0000070">
    <property type="term" value="P:mitotic sister chromatid segregation"/>
    <property type="evidence" value="ECO:0007669"/>
    <property type="project" value="TreeGrafter"/>
</dbReference>
<protein>
    <recommendedName>
        <fullName evidence="8">RZZ complex subunit KNTC1/ROD C-terminal domain-containing protein</fullName>
    </recommendedName>
</protein>
<gene>
    <name evidence="6" type="ORF">BEMITA_LOCUS2026</name>
</gene>
<dbReference type="GO" id="GO:0005828">
    <property type="term" value="C:kinetochore microtubule"/>
    <property type="evidence" value="ECO:0007669"/>
    <property type="project" value="TreeGrafter"/>
</dbReference>
<reference evidence="6" key="1">
    <citation type="submission" date="2021-12" db="EMBL/GenBank/DDBJ databases">
        <authorList>
            <person name="King R."/>
        </authorList>
    </citation>
    <scope>NUCLEOTIDE SEQUENCE</scope>
</reference>
<dbReference type="InterPro" id="IPR052802">
    <property type="entry name" value="KNTC1"/>
</dbReference>
<keyword evidence="7" id="KW-1185">Reference proteome</keyword>
<evidence type="ECO:0000313" key="6">
    <source>
        <dbReference type="EMBL" id="CAH0382488.1"/>
    </source>
</evidence>
<accession>A0A9P0A399</accession>
<dbReference type="InterPro" id="IPR055405">
    <property type="entry name" value="ARM_KNTC1_3rd"/>
</dbReference>
<feature type="domain" description="KNTC1 N-terminal" evidence="2">
    <location>
        <begin position="28"/>
        <end position="163"/>
    </location>
</feature>
<dbReference type="InterPro" id="IPR055403">
    <property type="entry name" value="ARM_KNTC1_1st"/>
</dbReference>
<dbReference type="Pfam" id="PF24506">
    <property type="entry name" value="KNTC1_N"/>
    <property type="match status" value="1"/>
</dbReference>
<dbReference type="GO" id="GO:1990423">
    <property type="term" value="C:RZZ complex"/>
    <property type="evidence" value="ECO:0007669"/>
    <property type="project" value="TreeGrafter"/>
</dbReference>
<dbReference type="InterPro" id="IPR055404">
    <property type="entry name" value="ARM_KNTC1_2nd"/>
</dbReference>
<dbReference type="Pfam" id="PF24515">
    <property type="entry name" value="ARM_KNTC1_3rd"/>
    <property type="match status" value="1"/>
</dbReference>
<evidence type="ECO:0000313" key="7">
    <source>
        <dbReference type="Proteomes" id="UP001152759"/>
    </source>
</evidence>
<feature type="domain" description="KNTC1 second ARM-repeats" evidence="4">
    <location>
        <begin position="765"/>
        <end position="904"/>
    </location>
</feature>
<feature type="domain" description="KNTC1 third ARM-repeats" evidence="3">
    <location>
        <begin position="1270"/>
        <end position="1482"/>
    </location>
</feature>
<evidence type="ECO:0000259" key="3">
    <source>
        <dbReference type="Pfam" id="PF24515"/>
    </source>
</evidence>
<dbReference type="EMBL" id="OU963862">
    <property type="protein sequence ID" value="CAH0382488.1"/>
    <property type="molecule type" value="Genomic_DNA"/>
</dbReference>